<reference evidence="2 3" key="1">
    <citation type="submission" date="2016-03" db="EMBL/GenBank/DDBJ databases">
        <title>EvidentialGene: Evidence-directed Construction of Genes on Genomes.</title>
        <authorList>
            <person name="Gilbert D.G."/>
            <person name="Choi J.-H."/>
            <person name="Mockaitis K."/>
            <person name="Colbourne J."/>
            <person name="Pfrender M."/>
        </authorList>
    </citation>
    <scope>NUCLEOTIDE SEQUENCE [LARGE SCALE GENOMIC DNA]</scope>
    <source>
        <strain evidence="2 3">Xinb3</strain>
        <tissue evidence="2">Complete organism</tissue>
    </source>
</reference>
<proteinExistence type="predicted"/>
<accession>A0A164VYE9</accession>
<sequence>MSSTRQMPQTIDPSSCSNKNTCLQNRHRQRTKTNDGRDCIND</sequence>
<dbReference type="Proteomes" id="UP000076858">
    <property type="component" value="Unassembled WGS sequence"/>
</dbReference>
<feature type="compositionally biased region" description="Basic and acidic residues" evidence="1">
    <location>
        <begin position="32"/>
        <end position="42"/>
    </location>
</feature>
<organism evidence="2 3">
    <name type="scientific">Daphnia magna</name>
    <dbReference type="NCBI Taxonomy" id="35525"/>
    <lineage>
        <taxon>Eukaryota</taxon>
        <taxon>Metazoa</taxon>
        <taxon>Ecdysozoa</taxon>
        <taxon>Arthropoda</taxon>
        <taxon>Crustacea</taxon>
        <taxon>Branchiopoda</taxon>
        <taxon>Diplostraca</taxon>
        <taxon>Cladocera</taxon>
        <taxon>Anomopoda</taxon>
        <taxon>Daphniidae</taxon>
        <taxon>Daphnia</taxon>
    </lineage>
</organism>
<dbReference type="EMBL" id="LRGB01001348">
    <property type="protein sequence ID" value="KZS12783.1"/>
    <property type="molecule type" value="Genomic_DNA"/>
</dbReference>
<protein>
    <submittedName>
        <fullName evidence="2">Uncharacterized protein</fullName>
    </submittedName>
</protein>
<evidence type="ECO:0000313" key="2">
    <source>
        <dbReference type="EMBL" id="KZS12783.1"/>
    </source>
</evidence>
<feature type="region of interest" description="Disordered" evidence="1">
    <location>
        <begin position="1"/>
        <end position="42"/>
    </location>
</feature>
<keyword evidence="3" id="KW-1185">Reference proteome</keyword>
<dbReference type="AlphaFoldDB" id="A0A164VYE9"/>
<evidence type="ECO:0000256" key="1">
    <source>
        <dbReference type="SAM" id="MobiDB-lite"/>
    </source>
</evidence>
<name>A0A164VYE9_9CRUS</name>
<comment type="caution">
    <text evidence="2">The sequence shown here is derived from an EMBL/GenBank/DDBJ whole genome shotgun (WGS) entry which is preliminary data.</text>
</comment>
<feature type="compositionally biased region" description="Polar residues" evidence="1">
    <location>
        <begin position="1"/>
        <end position="24"/>
    </location>
</feature>
<evidence type="ECO:0000313" key="3">
    <source>
        <dbReference type="Proteomes" id="UP000076858"/>
    </source>
</evidence>
<gene>
    <name evidence="2" type="ORF">APZ42_022037</name>
</gene>